<dbReference type="GO" id="GO:0000398">
    <property type="term" value="P:mRNA splicing, via spliceosome"/>
    <property type="evidence" value="ECO:0007669"/>
    <property type="project" value="UniProtKB-UniRule"/>
</dbReference>
<evidence type="ECO:0000256" key="2">
    <source>
        <dbReference type="ARBA" id="ARBA00004123"/>
    </source>
</evidence>
<evidence type="ECO:0000256" key="6">
    <source>
        <dbReference type="ARBA" id="ARBA00022728"/>
    </source>
</evidence>
<keyword evidence="8 9" id="KW-0539">Nucleus</keyword>
<name>A0AAN9YAS1_9PEZI</name>
<evidence type="ECO:0000256" key="5">
    <source>
        <dbReference type="ARBA" id="ARBA00022664"/>
    </source>
</evidence>
<evidence type="ECO:0000256" key="4">
    <source>
        <dbReference type="ARBA" id="ARBA00014745"/>
    </source>
</evidence>
<evidence type="ECO:0000256" key="8">
    <source>
        <dbReference type="ARBA" id="ARBA00023242"/>
    </source>
</evidence>
<evidence type="ECO:0000256" key="3">
    <source>
        <dbReference type="ARBA" id="ARBA00010028"/>
    </source>
</evidence>
<evidence type="ECO:0000256" key="1">
    <source>
        <dbReference type="ARBA" id="ARBA00003777"/>
    </source>
</evidence>
<feature type="compositionally biased region" description="Low complexity" evidence="10">
    <location>
        <begin position="63"/>
        <end position="73"/>
    </location>
</feature>
<keyword evidence="5 9" id="KW-0507">mRNA processing</keyword>
<evidence type="ECO:0000313" key="12">
    <source>
        <dbReference type="Proteomes" id="UP001320245"/>
    </source>
</evidence>
<reference evidence="11 12" key="1">
    <citation type="journal article" date="2023" name="PLoS ONE">
        <title>Cytospora paraplurivora sp. nov. isolated from orchards with fruit tree decline syndrome in Ontario, Canada.</title>
        <authorList>
            <person name="Ilyukhin E."/>
            <person name="Nguyen H.D.T."/>
            <person name="Castle A.J."/>
            <person name="Ellouze W."/>
        </authorList>
    </citation>
    <scope>NUCLEOTIDE SEQUENCE [LARGE SCALE GENOMIC DNA]</scope>
    <source>
        <strain evidence="11 12">FDS-564</strain>
    </source>
</reference>
<comment type="subunit">
    <text evidence="9">May be part of a spliceosome complex.</text>
</comment>
<comment type="function">
    <text evidence="1 9">Involved in pre-mRNA splicing.</text>
</comment>
<feature type="region of interest" description="Disordered" evidence="10">
    <location>
        <begin position="1"/>
        <end position="113"/>
    </location>
</feature>
<comment type="subcellular location">
    <subcellularLocation>
        <location evidence="2 9">Nucleus</location>
    </subcellularLocation>
</comment>
<dbReference type="GO" id="GO:0071014">
    <property type="term" value="C:post-mRNA release spliceosomal complex"/>
    <property type="evidence" value="ECO:0007669"/>
    <property type="project" value="TreeGrafter"/>
</dbReference>
<dbReference type="AlphaFoldDB" id="A0AAN9YAS1"/>
<gene>
    <name evidence="11" type="primary">syf2</name>
    <name evidence="11" type="ORF">SLS53_008941</name>
</gene>
<dbReference type="PANTHER" id="PTHR13264">
    <property type="entry name" value="GCIP-INTERACTING PROTEIN P29"/>
    <property type="match status" value="1"/>
</dbReference>
<evidence type="ECO:0000256" key="10">
    <source>
        <dbReference type="SAM" id="MobiDB-lite"/>
    </source>
</evidence>
<dbReference type="GO" id="GO:0071013">
    <property type="term" value="C:catalytic step 2 spliceosome"/>
    <property type="evidence" value="ECO:0007669"/>
    <property type="project" value="TreeGrafter"/>
</dbReference>
<dbReference type="Pfam" id="PF08231">
    <property type="entry name" value="SYF2"/>
    <property type="match status" value="1"/>
</dbReference>
<dbReference type="GO" id="GO:0000974">
    <property type="term" value="C:Prp19 complex"/>
    <property type="evidence" value="ECO:0007669"/>
    <property type="project" value="TreeGrafter"/>
</dbReference>
<accession>A0AAN9YAS1</accession>
<keyword evidence="12" id="KW-1185">Reference proteome</keyword>
<evidence type="ECO:0000256" key="9">
    <source>
        <dbReference type="RuleBase" id="RU367148"/>
    </source>
</evidence>
<feature type="compositionally biased region" description="Polar residues" evidence="10">
    <location>
        <begin position="49"/>
        <end position="62"/>
    </location>
</feature>
<comment type="caution">
    <text evidence="11">The sequence shown here is derived from an EMBL/GenBank/DDBJ whole genome shotgun (WGS) entry which is preliminary data.</text>
</comment>
<comment type="similarity">
    <text evidence="3 9">Belongs to the SYF2 family.</text>
</comment>
<sequence length="330" mass="36292">MPPAKKRKTAASAKAAKGDHVVTATTEPASPPPPPAAEAQTAAPEPSEDASTSTPAGETQAQEETPASESTAPAPTPAPSISVQERMARFRALQSRAKTSSASNLSAAQTEAHRLANDPAQLATIQRKSAIASNKLLKADIEDEGGDFERKRAWDWTVDESEKWDRRVAKKDRHRDDIAFADYRREANKVYKRQLKNLGDPDLERYEREKLKAIEAAAARGTLEIVETEDGEMIAVDKDGTFYGGGGGDVISSFADNKPDKRAVDRLVGEMKKAEEVAAKKRRERLAKNGDDGDVTYINDKNKQFNQKLARFYNKYTAEIRESFERGTMI</sequence>
<dbReference type="InterPro" id="IPR013260">
    <property type="entry name" value="mRNA_splic_SYF2"/>
</dbReference>
<evidence type="ECO:0000313" key="11">
    <source>
        <dbReference type="EMBL" id="KAK7730863.1"/>
    </source>
</evidence>
<keyword evidence="7 9" id="KW-0508">mRNA splicing</keyword>
<organism evidence="11 12">
    <name type="scientific">Cytospora paraplurivora</name>
    <dbReference type="NCBI Taxonomy" id="2898453"/>
    <lineage>
        <taxon>Eukaryota</taxon>
        <taxon>Fungi</taxon>
        <taxon>Dikarya</taxon>
        <taxon>Ascomycota</taxon>
        <taxon>Pezizomycotina</taxon>
        <taxon>Sordariomycetes</taxon>
        <taxon>Sordariomycetidae</taxon>
        <taxon>Diaporthales</taxon>
        <taxon>Cytosporaceae</taxon>
        <taxon>Cytospora</taxon>
    </lineage>
</organism>
<proteinExistence type="inferred from homology"/>
<dbReference type="PANTHER" id="PTHR13264:SF5">
    <property type="entry name" value="PRE-MRNA-SPLICING FACTOR SYF2"/>
    <property type="match status" value="1"/>
</dbReference>
<evidence type="ECO:0000256" key="7">
    <source>
        <dbReference type="ARBA" id="ARBA00023187"/>
    </source>
</evidence>
<dbReference type="EMBL" id="JAJSPL020000060">
    <property type="protein sequence ID" value="KAK7730863.1"/>
    <property type="molecule type" value="Genomic_DNA"/>
</dbReference>
<protein>
    <recommendedName>
        <fullName evidence="4 9">Pre-mRNA-splicing factor SYF2</fullName>
    </recommendedName>
</protein>
<dbReference type="Proteomes" id="UP001320245">
    <property type="component" value="Unassembled WGS sequence"/>
</dbReference>
<keyword evidence="6 9" id="KW-0747">Spliceosome</keyword>
<feature type="compositionally biased region" description="Polar residues" evidence="10">
    <location>
        <begin position="96"/>
        <end position="109"/>
    </location>
</feature>